<comment type="caution">
    <text evidence="2">The sequence shown here is derived from an EMBL/GenBank/DDBJ whole genome shotgun (WGS) entry which is preliminary data.</text>
</comment>
<sequence length="363" mass="42748">MIIIINNKNNKKPIKQKREQACLQMLQDMLIRQIPEYHLENISEEWDVQGLHKPNQVIELLERNWQEWSTLCDTASWSYVVGQITDVNNPAMRCMESAIHQNKVYGLFAVQDIPKHTVLFEYTGVVNQVREAEQLLHNIEHELDQTTLFNLNGQTRQHQEKNETFSWGPTPNDQMVIDPHDYHNEGVYMNDYREDFTKGNEACHSSSTSSTDLKITNNSNRIGMKHRTKKTENCKASLPASKRTANVTMYEVLVNYWPHIFAKIHAGEELLTDYGEDYWDNFRVLWKRRKDIKAMKERIKHERHPRVDKLLENNNKKYKETWENLLQMIQTNIPNSLSSMPQHLQDFMKVLGISMPQQKKGNE</sequence>
<dbReference type="EMBL" id="ASPP01041339">
    <property type="protein sequence ID" value="ETO00332.1"/>
    <property type="molecule type" value="Genomic_DNA"/>
</dbReference>
<dbReference type="Proteomes" id="UP000023152">
    <property type="component" value="Unassembled WGS sequence"/>
</dbReference>
<evidence type="ECO:0000313" key="3">
    <source>
        <dbReference type="Proteomes" id="UP000023152"/>
    </source>
</evidence>
<proteinExistence type="predicted"/>
<feature type="domain" description="SET" evidence="1">
    <location>
        <begin position="93"/>
        <end position="281"/>
    </location>
</feature>
<dbReference type="AlphaFoldDB" id="X6LGU4"/>
<accession>X6LGU4</accession>
<dbReference type="SUPFAM" id="SSF82199">
    <property type="entry name" value="SET domain"/>
    <property type="match status" value="1"/>
</dbReference>
<name>X6LGU4_RETFI</name>
<dbReference type="SMART" id="SM00317">
    <property type="entry name" value="SET"/>
    <property type="match status" value="1"/>
</dbReference>
<organism evidence="2 3">
    <name type="scientific">Reticulomyxa filosa</name>
    <dbReference type="NCBI Taxonomy" id="46433"/>
    <lineage>
        <taxon>Eukaryota</taxon>
        <taxon>Sar</taxon>
        <taxon>Rhizaria</taxon>
        <taxon>Retaria</taxon>
        <taxon>Foraminifera</taxon>
        <taxon>Monothalamids</taxon>
        <taxon>Reticulomyxidae</taxon>
        <taxon>Reticulomyxa</taxon>
    </lineage>
</organism>
<keyword evidence="3" id="KW-1185">Reference proteome</keyword>
<evidence type="ECO:0000313" key="2">
    <source>
        <dbReference type="EMBL" id="ETO00332.1"/>
    </source>
</evidence>
<dbReference type="Pfam" id="PF00856">
    <property type="entry name" value="SET"/>
    <property type="match status" value="1"/>
</dbReference>
<dbReference type="InterPro" id="IPR001214">
    <property type="entry name" value="SET_dom"/>
</dbReference>
<reference evidence="2 3" key="1">
    <citation type="journal article" date="2013" name="Curr. Biol.">
        <title>The Genome of the Foraminiferan Reticulomyxa filosa.</title>
        <authorList>
            <person name="Glockner G."/>
            <person name="Hulsmann N."/>
            <person name="Schleicher M."/>
            <person name="Noegel A.A."/>
            <person name="Eichinger L."/>
            <person name="Gallinger C."/>
            <person name="Pawlowski J."/>
            <person name="Sierra R."/>
            <person name="Euteneuer U."/>
            <person name="Pillet L."/>
            <person name="Moustafa A."/>
            <person name="Platzer M."/>
            <person name="Groth M."/>
            <person name="Szafranski K."/>
            <person name="Schliwa M."/>
        </authorList>
    </citation>
    <scope>NUCLEOTIDE SEQUENCE [LARGE SCALE GENOMIC DNA]</scope>
</reference>
<evidence type="ECO:0000259" key="1">
    <source>
        <dbReference type="SMART" id="SM00317"/>
    </source>
</evidence>
<protein>
    <recommendedName>
        <fullName evidence="1">SET domain-containing protein</fullName>
    </recommendedName>
</protein>
<dbReference type="OrthoDB" id="5792673at2759"/>
<dbReference type="Gene3D" id="2.170.270.10">
    <property type="entry name" value="SET domain"/>
    <property type="match status" value="1"/>
</dbReference>
<dbReference type="InterPro" id="IPR046341">
    <property type="entry name" value="SET_dom_sf"/>
</dbReference>
<gene>
    <name evidence="2" type="ORF">RFI_37114</name>
</gene>